<evidence type="ECO:0000259" key="9">
    <source>
        <dbReference type="Pfam" id="PF13231"/>
    </source>
</evidence>
<dbReference type="GO" id="GO:0016763">
    <property type="term" value="F:pentosyltransferase activity"/>
    <property type="evidence" value="ECO:0007669"/>
    <property type="project" value="TreeGrafter"/>
</dbReference>
<keyword evidence="5 8" id="KW-0812">Transmembrane</keyword>
<feature type="transmembrane region" description="Helical" evidence="8">
    <location>
        <begin position="208"/>
        <end position="228"/>
    </location>
</feature>
<dbReference type="OrthoDB" id="5166595at2"/>
<dbReference type="GO" id="GO:0009103">
    <property type="term" value="P:lipopolysaccharide biosynthetic process"/>
    <property type="evidence" value="ECO:0007669"/>
    <property type="project" value="UniProtKB-ARBA"/>
</dbReference>
<keyword evidence="3 10" id="KW-0328">Glycosyltransferase</keyword>
<organism evidence="10 11">
    <name type="scientific">Actinomycetospora cinnamomea</name>
    <dbReference type="NCBI Taxonomy" id="663609"/>
    <lineage>
        <taxon>Bacteria</taxon>
        <taxon>Bacillati</taxon>
        <taxon>Actinomycetota</taxon>
        <taxon>Actinomycetes</taxon>
        <taxon>Pseudonocardiales</taxon>
        <taxon>Pseudonocardiaceae</taxon>
        <taxon>Actinomycetospora</taxon>
    </lineage>
</organism>
<dbReference type="AlphaFoldDB" id="A0A2U1FQD5"/>
<feature type="transmembrane region" description="Helical" evidence="8">
    <location>
        <begin position="248"/>
        <end position="274"/>
    </location>
</feature>
<dbReference type="PANTHER" id="PTHR33908">
    <property type="entry name" value="MANNOSYLTRANSFERASE YKCB-RELATED"/>
    <property type="match status" value="1"/>
</dbReference>
<gene>
    <name evidence="10" type="ORF">C8D89_101218</name>
</gene>
<evidence type="ECO:0000256" key="7">
    <source>
        <dbReference type="ARBA" id="ARBA00023136"/>
    </source>
</evidence>
<dbReference type="EMBL" id="QEKW01000001">
    <property type="protein sequence ID" value="PVZ14354.1"/>
    <property type="molecule type" value="Genomic_DNA"/>
</dbReference>
<keyword evidence="11" id="KW-1185">Reference proteome</keyword>
<accession>A0A2U1FQD5</accession>
<keyword evidence="7 8" id="KW-0472">Membrane</keyword>
<dbReference type="PANTHER" id="PTHR33908:SF11">
    <property type="entry name" value="MEMBRANE PROTEIN"/>
    <property type="match status" value="1"/>
</dbReference>
<feature type="transmembrane region" description="Helical" evidence="8">
    <location>
        <begin position="308"/>
        <end position="327"/>
    </location>
</feature>
<dbReference type="Proteomes" id="UP000245639">
    <property type="component" value="Unassembled WGS sequence"/>
</dbReference>
<feature type="transmembrane region" description="Helical" evidence="8">
    <location>
        <begin position="339"/>
        <end position="359"/>
    </location>
</feature>
<feature type="transmembrane region" description="Helical" evidence="8">
    <location>
        <begin position="165"/>
        <end position="196"/>
    </location>
</feature>
<keyword evidence="6 8" id="KW-1133">Transmembrane helix</keyword>
<sequence length="490" mass="51251">MTATAAPATASAPPPVPRLARRPVGVVAGLVAAAHLAVAWIPGWWFDEALMLAIGRHHLDWGSVDQPPVAPLLAAATDLLAPGNVLVLRLPAIAATTAGVVLAALIARELGGDARAQTLTAVAQATGIWTAISGHWLTPYTLEPVTWLALGWLLVRWWRVREDRLLLALGVVVGVGAQTKFQVLLLAAVLLLAVAALGPRELLRRPHLWTGAGLAAAIAAPTLVWQALHGWPQLRMGPVVASEAGALYGGRLGVAVGLLGSAGVLGLPLVLHGLLRLLRDARLRDLRYLGVTAIVLYAVFVVTVGRPYYLVGLYGVLGAVGAVGLQHRREAGHGRRRRAAWPAGVLAAAAAVPFLALSVPVAAPTVGAEVAAATTQAYEALPPAQRAHTGVMAGSYIYAAFLDVHAAAGTLPPAVSSNRSYGWFPPPSDDVHAVLYVGADADELRPWFADVRPVGHVGDAGDPGARLWLATGRLVSWESFWPSLRHLDVG</sequence>
<dbReference type="GO" id="GO:0005886">
    <property type="term" value="C:plasma membrane"/>
    <property type="evidence" value="ECO:0007669"/>
    <property type="project" value="UniProtKB-SubCell"/>
</dbReference>
<evidence type="ECO:0000256" key="6">
    <source>
        <dbReference type="ARBA" id="ARBA00022989"/>
    </source>
</evidence>
<protein>
    <submittedName>
        <fullName evidence="10">Dolichyl-phosphate-mannose-protein mannosyltransferase</fullName>
    </submittedName>
</protein>
<keyword evidence="2" id="KW-1003">Cell membrane</keyword>
<evidence type="ECO:0000256" key="5">
    <source>
        <dbReference type="ARBA" id="ARBA00022692"/>
    </source>
</evidence>
<reference evidence="10 11" key="1">
    <citation type="submission" date="2018-04" db="EMBL/GenBank/DDBJ databases">
        <title>Genomic Encyclopedia of Type Strains, Phase IV (KMG-IV): sequencing the most valuable type-strain genomes for metagenomic binning, comparative biology and taxonomic classification.</title>
        <authorList>
            <person name="Goeker M."/>
        </authorList>
    </citation>
    <scope>NUCLEOTIDE SEQUENCE [LARGE SCALE GENOMIC DNA]</scope>
    <source>
        <strain evidence="10 11">DSM 45771</strain>
    </source>
</reference>
<evidence type="ECO:0000256" key="2">
    <source>
        <dbReference type="ARBA" id="ARBA00022475"/>
    </source>
</evidence>
<evidence type="ECO:0000313" key="10">
    <source>
        <dbReference type="EMBL" id="PVZ14354.1"/>
    </source>
</evidence>
<proteinExistence type="predicted"/>
<feature type="transmembrane region" description="Helical" evidence="8">
    <location>
        <begin position="24"/>
        <end position="46"/>
    </location>
</feature>
<evidence type="ECO:0000256" key="3">
    <source>
        <dbReference type="ARBA" id="ARBA00022676"/>
    </source>
</evidence>
<keyword evidence="4 10" id="KW-0808">Transferase</keyword>
<dbReference type="RefSeq" id="WP_116706224.1">
    <property type="nucleotide sequence ID" value="NZ_QEKW01000001.1"/>
</dbReference>
<feature type="transmembrane region" description="Helical" evidence="8">
    <location>
        <begin position="86"/>
        <end position="107"/>
    </location>
</feature>
<dbReference type="Pfam" id="PF13231">
    <property type="entry name" value="PMT_2"/>
    <property type="match status" value="1"/>
</dbReference>
<evidence type="ECO:0000256" key="4">
    <source>
        <dbReference type="ARBA" id="ARBA00022679"/>
    </source>
</evidence>
<comment type="subcellular location">
    <subcellularLocation>
        <location evidence="1">Cell membrane</location>
        <topology evidence="1">Multi-pass membrane protein</topology>
    </subcellularLocation>
</comment>
<dbReference type="InterPro" id="IPR050297">
    <property type="entry name" value="LipidA_mod_glycosyltrf_83"/>
</dbReference>
<evidence type="ECO:0000256" key="1">
    <source>
        <dbReference type="ARBA" id="ARBA00004651"/>
    </source>
</evidence>
<feature type="transmembrane region" description="Helical" evidence="8">
    <location>
        <begin position="286"/>
        <end position="302"/>
    </location>
</feature>
<dbReference type="InterPro" id="IPR038731">
    <property type="entry name" value="RgtA/B/C-like"/>
</dbReference>
<evidence type="ECO:0000313" key="11">
    <source>
        <dbReference type="Proteomes" id="UP000245639"/>
    </source>
</evidence>
<evidence type="ECO:0000256" key="8">
    <source>
        <dbReference type="SAM" id="Phobius"/>
    </source>
</evidence>
<comment type="caution">
    <text evidence="10">The sequence shown here is derived from an EMBL/GenBank/DDBJ whole genome shotgun (WGS) entry which is preliminary data.</text>
</comment>
<feature type="domain" description="Glycosyltransferase RgtA/B/C/D-like" evidence="9">
    <location>
        <begin position="65"/>
        <end position="225"/>
    </location>
</feature>
<name>A0A2U1FQD5_9PSEU</name>